<accession>A0A1W2BF31</accession>
<evidence type="ECO:0000256" key="2">
    <source>
        <dbReference type="ARBA" id="ARBA00022448"/>
    </source>
</evidence>
<evidence type="ECO:0000256" key="8">
    <source>
        <dbReference type="RuleBase" id="RU363032"/>
    </source>
</evidence>
<feature type="transmembrane region" description="Helical" evidence="8">
    <location>
        <begin position="96"/>
        <end position="116"/>
    </location>
</feature>
<dbReference type="AlphaFoldDB" id="A0A1W2BF31"/>
<keyword evidence="11" id="KW-1185">Reference proteome</keyword>
<dbReference type="PROSITE" id="PS50928">
    <property type="entry name" value="ABC_TM1"/>
    <property type="match status" value="2"/>
</dbReference>
<evidence type="ECO:0000313" key="10">
    <source>
        <dbReference type="EMBL" id="SMC71595.1"/>
    </source>
</evidence>
<comment type="similarity">
    <text evidence="8">Belongs to the binding-protein-dependent transport system permease family.</text>
</comment>
<keyword evidence="3" id="KW-1003">Cell membrane</keyword>
<keyword evidence="2 8" id="KW-0813">Transport</keyword>
<name>A0A1W2BF31_9BACT</name>
<evidence type="ECO:0000256" key="4">
    <source>
        <dbReference type="ARBA" id="ARBA00022519"/>
    </source>
</evidence>
<protein>
    <submittedName>
        <fullName evidence="10">Thiamine transport system permease protein</fullName>
    </submittedName>
</protein>
<gene>
    <name evidence="10" type="ORF">SAMN02746065_10851</name>
</gene>
<dbReference type="Proteomes" id="UP000192418">
    <property type="component" value="Unassembled WGS sequence"/>
</dbReference>
<dbReference type="Pfam" id="PF00528">
    <property type="entry name" value="BPD_transp_1"/>
    <property type="match status" value="2"/>
</dbReference>
<keyword evidence="4" id="KW-0997">Cell inner membrane</keyword>
<evidence type="ECO:0000256" key="7">
    <source>
        <dbReference type="ARBA" id="ARBA00023136"/>
    </source>
</evidence>
<evidence type="ECO:0000313" key="11">
    <source>
        <dbReference type="Proteomes" id="UP000192418"/>
    </source>
</evidence>
<feature type="transmembrane region" description="Helical" evidence="8">
    <location>
        <begin position="235"/>
        <end position="256"/>
    </location>
</feature>
<evidence type="ECO:0000256" key="6">
    <source>
        <dbReference type="ARBA" id="ARBA00022989"/>
    </source>
</evidence>
<dbReference type="GO" id="GO:0005886">
    <property type="term" value="C:plasma membrane"/>
    <property type="evidence" value="ECO:0007669"/>
    <property type="project" value="UniProtKB-SubCell"/>
</dbReference>
<evidence type="ECO:0000256" key="5">
    <source>
        <dbReference type="ARBA" id="ARBA00022692"/>
    </source>
</evidence>
<keyword evidence="7 8" id="KW-0472">Membrane</keyword>
<dbReference type="PANTHER" id="PTHR43357:SF4">
    <property type="entry name" value="INNER MEMBRANE ABC TRANSPORTER PERMEASE PROTEIN YDCV"/>
    <property type="match status" value="1"/>
</dbReference>
<dbReference type="GO" id="GO:0055085">
    <property type="term" value="P:transmembrane transport"/>
    <property type="evidence" value="ECO:0007669"/>
    <property type="project" value="InterPro"/>
</dbReference>
<dbReference type="STRING" id="1121400.SAMN02746065_10851"/>
<proteinExistence type="inferred from homology"/>
<feature type="transmembrane region" description="Helical" evidence="8">
    <location>
        <begin position="191"/>
        <end position="214"/>
    </location>
</feature>
<dbReference type="PANTHER" id="PTHR43357">
    <property type="entry name" value="INNER MEMBRANE ABC TRANSPORTER PERMEASE PROTEIN YDCV"/>
    <property type="match status" value="1"/>
</dbReference>
<dbReference type="CDD" id="cd06261">
    <property type="entry name" value="TM_PBP2"/>
    <property type="match status" value="2"/>
</dbReference>
<keyword evidence="6 8" id="KW-1133">Transmembrane helix</keyword>
<feature type="transmembrane region" description="Helical" evidence="8">
    <location>
        <begin position="286"/>
        <end position="307"/>
    </location>
</feature>
<feature type="transmembrane region" description="Helical" evidence="8">
    <location>
        <begin position="412"/>
        <end position="434"/>
    </location>
</feature>
<reference evidence="10 11" key="1">
    <citation type="submission" date="2017-04" db="EMBL/GenBank/DDBJ databases">
        <authorList>
            <person name="Afonso C.L."/>
            <person name="Miller P.J."/>
            <person name="Scott M.A."/>
            <person name="Spackman E."/>
            <person name="Goraichik I."/>
            <person name="Dimitrov K.M."/>
            <person name="Suarez D.L."/>
            <person name="Swayne D.E."/>
        </authorList>
    </citation>
    <scope>NUCLEOTIDE SEQUENCE [LARGE SCALE GENOMIC DNA]</scope>
    <source>
        <strain evidence="10 11">DSM 3385</strain>
    </source>
</reference>
<feature type="transmembrane region" description="Helical" evidence="8">
    <location>
        <begin position="136"/>
        <end position="161"/>
    </location>
</feature>
<evidence type="ECO:0000259" key="9">
    <source>
        <dbReference type="PROSITE" id="PS50928"/>
    </source>
</evidence>
<dbReference type="InterPro" id="IPR000515">
    <property type="entry name" value="MetI-like"/>
</dbReference>
<evidence type="ECO:0000256" key="1">
    <source>
        <dbReference type="ARBA" id="ARBA00004429"/>
    </source>
</evidence>
<keyword evidence="5 8" id="KW-0812">Transmembrane</keyword>
<dbReference type="InterPro" id="IPR035906">
    <property type="entry name" value="MetI-like_sf"/>
</dbReference>
<feature type="domain" description="ABC transmembrane type-1" evidence="9">
    <location>
        <begin position="61"/>
        <end position="256"/>
    </location>
</feature>
<dbReference type="RefSeq" id="WP_232367096.1">
    <property type="nucleotide sequence ID" value="NZ_FWXY01000008.1"/>
</dbReference>
<dbReference type="Gene3D" id="1.10.3720.10">
    <property type="entry name" value="MetI-like"/>
    <property type="match status" value="2"/>
</dbReference>
<feature type="transmembrane region" description="Helical" evidence="8">
    <location>
        <begin position="347"/>
        <end position="368"/>
    </location>
</feature>
<sequence>MKKGVILSPGVLAGVIPLVFLSLFYFYPLAGIFFKSFFSQGGLSLSSSGYVVQSKRMAGIVWFTLWQAGVSTALTLVIALPCAYVMATFHFRWKKVFMTLATIPFVLPTIVVAAAFQALAGEKGILGNMAPDQCLVMIFVAHMFYNFSVVLRITVGFWSAIGPQMKEAGAMLGARPVQIFFKITLPLLKPAIFAASFLVFIFCFSSFGVILILGGPGFSTIEVEIYRQAAHLFNLPVAAMLSLLQIVITFALMWIYTSLQKRLVQFSPETETLSARPPWGLMEKSMVAGCVGFIICFCLCPMLALVIKSLWYEGSLSFIFYRSLFYNVSGSIFYVPPVRAMGNSLMFATATLAMALAVGGCAAMVIHGARGRFARFLDPLFMLPLSTSAVTLGFGMIITLDTPPLNLRTSPFLVPVVHTLVAFPFVVRSVLPALRSIPHALREAAGMLGASPGKVWVHVDLPIIARALTVGAVFAFTVSLGEFGATLFTARPEYATIPVAIYRFLGQPGATNYGQAMAVSSLLMLVTATGFMVIEKLRPRGHEGF</sequence>
<feature type="domain" description="ABC transmembrane type-1" evidence="9">
    <location>
        <begin position="341"/>
        <end position="534"/>
    </location>
</feature>
<dbReference type="EMBL" id="FWXY01000008">
    <property type="protein sequence ID" value="SMC71595.1"/>
    <property type="molecule type" value="Genomic_DNA"/>
</dbReference>
<dbReference type="SUPFAM" id="SSF161098">
    <property type="entry name" value="MetI-like"/>
    <property type="match status" value="2"/>
</dbReference>
<feature type="transmembrane region" description="Helical" evidence="8">
    <location>
        <begin position="455"/>
        <end position="478"/>
    </location>
</feature>
<feature type="transmembrane region" description="Helical" evidence="8">
    <location>
        <begin position="380"/>
        <end position="400"/>
    </location>
</feature>
<comment type="subcellular location">
    <subcellularLocation>
        <location evidence="1">Cell inner membrane</location>
        <topology evidence="1">Multi-pass membrane protein</topology>
    </subcellularLocation>
    <subcellularLocation>
        <location evidence="8">Cell membrane</location>
        <topology evidence="8">Multi-pass membrane protein</topology>
    </subcellularLocation>
</comment>
<feature type="transmembrane region" description="Helical" evidence="8">
    <location>
        <begin position="319"/>
        <end position="335"/>
    </location>
</feature>
<organism evidence="10 11">
    <name type="scientific">Desulfocicer vacuolatum DSM 3385</name>
    <dbReference type="NCBI Taxonomy" id="1121400"/>
    <lineage>
        <taxon>Bacteria</taxon>
        <taxon>Pseudomonadati</taxon>
        <taxon>Thermodesulfobacteriota</taxon>
        <taxon>Desulfobacteria</taxon>
        <taxon>Desulfobacterales</taxon>
        <taxon>Desulfobacteraceae</taxon>
        <taxon>Desulfocicer</taxon>
    </lineage>
</organism>
<feature type="transmembrane region" description="Helical" evidence="8">
    <location>
        <begin position="513"/>
        <end position="534"/>
    </location>
</feature>
<feature type="transmembrane region" description="Helical" evidence="8">
    <location>
        <begin position="58"/>
        <end position="84"/>
    </location>
</feature>
<feature type="transmembrane region" description="Helical" evidence="8">
    <location>
        <begin position="12"/>
        <end position="38"/>
    </location>
</feature>
<evidence type="ECO:0000256" key="3">
    <source>
        <dbReference type="ARBA" id="ARBA00022475"/>
    </source>
</evidence>